<evidence type="ECO:0000256" key="2">
    <source>
        <dbReference type="SAM" id="Phobius"/>
    </source>
</evidence>
<comment type="caution">
    <text evidence="3">The sequence shown here is derived from an EMBL/GenBank/DDBJ whole genome shotgun (WGS) entry which is preliminary data.</text>
</comment>
<dbReference type="AlphaFoldDB" id="A0A4R2F4W3"/>
<keyword evidence="2" id="KW-0812">Transmembrane</keyword>
<dbReference type="EMBL" id="SLWF01000032">
    <property type="protein sequence ID" value="TCN79611.1"/>
    <property type="molecule type" value="Genomic_DNA"/>
</dbReference>
<dbReference type="RefSeq" id="WP_133040170.1">
    <property type="nucleotide sequence ID" value="NZ_SLWF01000032.1"/>
</dbReference>
<accession>A0A4R2F4W3</accession>
<proteinExistence type="predicted"/>
<evidence type="ECO:0000313" key="4">
    <source>
        <dbReference type="Proteomes" id="UP000294832"/>
    </source>
</evidence>
<feature type="region of interest" description="Disordered" evidence="1">
    <location>
        <begin position="157"/>
        <end position="180"/>
    </location>
</feature>
<name>A0A4R2F4W3_9GAMM</name>
<dbReference type="OrthoDB" id="7061236at2"/>
<protein>
    <submittedName>
        <fullName evidence="3">Uncharacterized protein</fullName>
    </submittedName>
</protein>
<evidence type="ECO:0000313" key="3">
    <source>
        <dbReference type="EMBL" id="TCN79611.1"/>
    </source>
</evidence>
<keyword evidence="2" id="KW-0472">Membrane</keyword>
<dbReference type="Proteomes" id="UP000294832">
    <property type="component" value="Unassembled WGS sequence"/>
</dbReference>
<organism evidence="3 4">
    <name type="scientific">Shewanella fodinae</name>
    <dbReference type="NCBI Taxonomy" id="552357"/>
    <lineage>
        <taxon>Bacteria</taxon>
        <taxon>Pseudomonadati</taxon>
        <taxon>Pseudomonadota</taxon>
        <taxon>Gammaproteobacteria</taxon>
        <taxon>Alteromonadales</taxon>
        <taxon>Shewanellaceae</taxon>
        <taxon>Shewanella</taxon>
    </lineage>
</organism>
<gene>
    <name evidence="3" type="ORF">EDC91_13229</name>
</gene>
<feature type="transmembrane region" description="Helical" evidence="2">
    <location>
        <begin position="118"/>
        <end position="139"/>
    </location>
</feature>
<keyword evidence="4" id="KW-1185">Reference proteome</keyword>
<reference evidence="3 4" key="1">
    <citation type="submission" date="2019-03" db="EMBL/GenBank/DDBJ databases">
        <title>Freshwater and sediment microbial communities from various areas in North America, analyzing microbe dynamics in response to fracking.</title>
        <authorList>
            <person name="Lamendella R."/>
        </authorList>
    </citation>
    <scope>NUCLEOTIDE SEQUENCE [LARGE SCALE GENOMIC DNA]</scope>
    <source>
        <strain evidence="3 4">74A</strain>
    </source>
</reference>
<keyword evidence="2" id="KW-1133">Transmembrane helix</keyword>
<sequence>MAIQITQPKVSDVKTLFSSKENYYRDGIALSIVLDDVRLQAYRARDKSLLPKLEPIIHEYEETNPFDKLQTGQKDYFENIRIKIGDEYPKISNDVNNLSDELFNQNQLVSEYLSDSKMSFWISVTALCLSLLIGGYQIFSSRPEAMRRILLGILDDSSDKKSQSSNKSSQEDSSETGASA</sequence>
<evidence type="ECO:0000256" key="1">
    <source>
        <dbReference type="SAM" id="MobiDB-lite"/>
    </source>
</evidence>